<comment type="caution">
    <text evidence="2">The sequence shown here is derived from an EMBL/GenBank/DDBJ whole genome shotgun (WGS) entry which is preliminary data.</text>
</comment>
<dbReference type="Proteomes" id="UP001221142">
    <property type="component" value="Unassembled WGS sequence"/>
</dbReference>
<accession>A0AAD7B659</accession>
<evidence type="ECO:0000313" key="2">
    <source>
        <dbReference type="EMBL" id="KAJ7611004.1"/>
    </source>
</evidence>
<evidence type="ECO:0000313" key="3">
    <source>
        <dbReference type="Proteomes" id="UP001221142"/>
    </source>
</evidence>
<reference evidence="2" key="1">
    <citation type="submission" date="2023-03" db="EMBL/GenBank/DDBJ databases">
        <title>Massive genome expansion in bonnet fungi (Mycena s.s.) driven by repeated elements and novel gene families across ecological guilds.</title>
        <authorList>
            <consortium name="Lawrence Berkeley National Laboratory"/>
            <person name="Harder C.B."/>
            <person name="Miyauchi S."/>
            <person name="Viragh M."/>
            <person name="Kuo A."/>
            <person name="Thoen E."/>
            <person name="Andreopoulos B."/>
            <person name="Lu D."/>
            <person name="Skrede I."/>
            <person name="Drula E."/>
            <person name="Henrissat B."/>
            <person name="Morin E."/>
            <person name="Kohler A."/>
            <person name="Barry K."/>
            <person name="LaButti K."/>
            <person name="Morin E."/>
            <person name="Salamov A."/>
            <person name="Lipzen A."/>
            <person name="Mereny Z."/>
            <person name="Hegedus B."/>
            <person name="Baldrian P."/>
            <person name="Stursova M."/>
            <person name="Weitz H."/>
            <person name="Taylor A."/>
            <person name="Grigoriev I.V."/>
            <person name="Nagy L.G."/>
            <person name="Martin F."/>
            <person name="Kauserud H."/>
        </authorList>
    </citation>
    <scope>NUCLEOTIDE SEQUENCE</scope>
    <source>
        <strain evidence="2">9284</strain>
    </source>
</reference>
<name>A0AAD7B659_9AGAR</name>
<keyword evidence="3" id="KW-1185">Reference proteome</keyword>
<protein>
    <submittedName>
        <fullName evidence="2">Uncharacterized protein</fullName>
    </submittedName>
</protein>
<dbReference type="AlphaFoldDB" id="A0AAD7B659"/>
<feature type="compositionally biased region" description="Pro residues" evidence="1">
    <location>
        <begin position="169"/>
        <end position="178"/>
    </location>
</feature>
<evidence type="ECO:0000256" key="1">
    <source>
        <dbReference type="SAM" id="MobiDB-lite"/>
    </source>
</evidence>
<organism evidence="2 3">
    <name type="scientific">Roridomyces roridus</name>
    <dbReference type="NCBI Taxonomy" id="1738132"/>
    <lineage>
        <taxon>Eukaryota</taxon>
        <taxon>Fungi</taxon>
        <taxon>Dikarya</taxon>
        <taxon>Basidiomycota</taxon>
        <taxon>Agaricomycotina</taxon>
        <taxon>Agaricomycetes</taxon>
        <taxon>Agaricomycetidae</taxon>
        <taxon>Agaricales</taxon>
        <taxon>Marasmiineae</taxon>
        <taxon>Mycenaceae</taxon>
        <taxon>Roridomyces</taxon>
    </lineage>
</organism>
<dbReference type="EMBL" id="JARKIF010000034">
    <property type="protein sequence ID" value="KAJ7611004.1"/>
    <property type="molecule type" value="Genomic_DNA"/>
</dbReference>
<feature type="region of interest" description="Disordered" evidence="1">
    <location>
        <begin position="162"/>
        <end position="197"/>
    </location>
</feature>
<gene>
    <name evidence="2" type="ORF">FB45DRAFT_942257</name>
</gene>
<sequence>MFSLQVYFAPRPQRALMAHQGNRFIVGIVQVLAAIKARKHEKMKIERSVALWFPLPRPLEFRGIYHGRVFPLPYPLFAQKDISRILDLVGTALVGLRTSKILKTVAWTLQDESVTLVDQQPSTIVDDDKVSTLEFPPTFHSSRLEFVSGLAAAARSRKAANPVVHAVPSTPPPKPTPPAYVQEEKTYSRAPPTRPRPSLVSLLEQIPFEMLRERFSRPTQREQPEEPYAFIEEVEEELDHQESLSDESDDEGLPSYEGFFDDIEKGALFDTPSGPSLPKFDISRPPSLSSIAARFATSRPRPSPSRMAMLARLRHPASTCA</sequence>
<proteinExistence type="predicted"/>